<evidence type="ECO:0000313" key="2">
    <source>
        <dbReference type="EMBL" id="SVA33798.1"/>
    </source>
</evidence>
<dbReference type="PANTHER" id="PTHR42879">
    <property type="entry name" value="3-OXOACYL-(ACYL-CARRIER-PROTEIN) REDUCTASE"/>
    <property type="match status" value="1"/>
</dbReference>
<evidence type="ECO:0008006" key="3">
    <source>
        <dbReference type="Google" id="ProtNLM"/>
    </source>
</evidence>
<gene>
    <name evidence="2" type="ORF">METZ01_LOCUS86652</name>
</gene>
<evidence type="ECO:0000256" key="1">
    <source>
        <dbReference type="ARBA" id="ARBA00006484"/>
    </source>
</evidence>
<sequence>VGLVNRKDHSLSGKRAVVCGSTDGIGKATAYKLAEQGAEVIIVARDPKKLDKTIHDLPITGNQDHSMVCADFNSPEELEERISKVSSPVHILVNNSGGPPGGDLIEAKKEEFRLSLERHVICNQILAKAFVPSMKELGFGRIINIISTSVIQVIPGLGVSNTTRGAVANWARTLALELGQFGITVNNILPGYTDTGRLQSLAEARAADQGISVNEVRADWVKSVPLGRIGKPNEIASVATFLASDTAGYINGADIPVDGGRVGT</sequence>
<comment type="similarity">
    <text evidence="1">Belongs to the short-chain dehydrogenases/reductases (SDR) family.</text>
</comment>
<accession>A0A381V1T7</accession>
<proteinExistence type="inferred from homology"/>
<dbReference type="Pfam" id="PF13561">
    <property type="entry name" value="adh_short_C2"/>
    <property type="match status" value="1"/>
</dbReference>
<dbReference type="EMBL" id="UINC01007524">
    <property type="protein sequence ID" value="SVA33798.1"/>
    <property type="molecule type" value="Genomic_DNA"/>
</dbReference>
<dbReference type="InterPro" id="IPR002347">
    <property type="entry name" value="SDR_fam"/>
</dbReference>
<protein>
    <recommendedName>
        <fullName evidence="3">Short-chain dehydrogenase</fullName>
    </recommendedName>
</protein>
<name>A0A381V1T7_9ZZZZ</name>
<dbReference type="PRINTS" id="PR00081">
    <property type="entry name" value="GDHRDH"/>
</dbReference>
<dbReference type="InterPro" id="IPR050259">
    <property type="entry name" value="SDR"/>
</dbReference>
<reference evidence="2" key="1">
    <citation type="submission" date="2018-05" db="EMBL/GenBank/DDBJ databases">
        <authorList>
            <person name="Lanie J.A."/>
            <person name="Ng W.-L."/>
            <person name="Kazmierczak K.M."/>
            <person name="Andrzejewski T.M."/>
            <person name="Davidsen T.M."/>
            <person name="Wayne K.J."/>
            <person name="Tettelin H."/>
            <person name="Glass J.I."/>
            <person name="Rusch D."/>
            <person name="Podicherti R."/>
            <person name="Tsui H.-C.T."/>
            <person name="Winkler M.E."/>
        </authorList>
    </citation>
    <scope>NUCLEOTIDE SEQUENCE</scope>
</reference>
<dbReference type="PANTHER" id="PTHR42879:SF6">
    <property type="entry name" value="NADPH-DEPENDENT REDUCTASE BACG"/>
    <property type="match status" value="1"/>
</dbReference>
<organism evidence="2">
    <name type="scientific">marine metagenome</name>
    <dbReference type="NCBI Taxonomy" id="408172"/>
    <lineage>
        <taxon>unclassified sequences</taxon>
        <taxon>metagenomes</taxon>
        <taxon>ecological metagenomes</taxon>
    </lineage>
</organism>
<dbReference type="Gene3D" id="3.40.50.720">
    <property type="entry name" value="NAD(P)-binding Rossmann-like Domain"/>
    <property type="match status" value="1"/>
</dbReference>
<dbReference type="AlphaFoldDB" id="A0A381V1T7"/>
<feature type="non-terminal residue" evidence="2">
    <location>
        <position position="1"/>
    </location>
</feature>
<dbReference type="SUPFAM" id="SSF51735">
    <property type="entry name" value="NAD(P)-binding Rossmann-fold domains"/>
    <property type="match status" value="1"/>
</dbReference>
<dbReference type="InterPro" id="IPR036291">
    <property type="entry name" value="NAD(P)-bd_dom_sf"/>
</dbReference>